<dbReference type="Pfam" id="PF01063">
    <property type="entry name" value="Aminotran_4"/>
    <property type="match status" value="1"/>
</dbReference>
<accession>A0A378RM16</accession>
<dbReference type="GO" id="GO:0016829">
    <property type="term" value="F:lyase activity"/>
    <property type="evidence" value="ECO:0007669"/>
    <property type="project" value="UniProtKB-KW"/>
</dbReference>
<dbReference type="Proteomes" id="UP000255024">
    <property type="component" value="Unassembled WGS sequence"/>
</dbReference>
<dbReference type="InterPro" id="IPR043131">
    <property type="entry name" value="BCAT-like_N"/>
</dbReference>
<evidence type="ECO:0000256" key="5">
    <source>
        <dbReference type="ARBA" id="ARBA00013053"/>
    </source>
</evidence>
<evidence type="ECO:0000256" key="6">
    <source>
        <dbReference type="ARBA" id="ARBA00048212"/>
    </source>
</evidence>
<protein>
    <recommendedName>
        <fullName evidence="5">branched-chain-amino-acid transaminase</fullName>
        <ecNumber evidence="5">2.6.1.42</ecNumber>
    </recommendedName>
</protein>
<evidence type="ECO:0000313" key="10">
    <source>
        <dbReference type="Proteomes" id="UP000255024"/>
    </source>
</evidence>
<dbReference type="InterPro" id="IPR036038">
    <property type="entry name" value="Aminotransferase-like"/>
</dbReference>
<dbReference type="EMBL" id="UGQL01000001">
    <property type="protein sequence ID" value="STZ28056.1"/>
    <property type="molecule type" value="Genomic_DNA"/>
</dbReference>
<proteinExistence type="inferred from homology"/>
<comment type="catalytic activity">
    <reaction evidence="8">
        <text>L-leucine + 2-oxoglutarate = 4-methyl-2-oxopentanoate + L-glutamate</text>
        <dbReference type="Rhea" id="RHEA:18321"/>
        <dbReference type="ChEBI" id="CHEBI:16810"/>
        <dbReference type="ChEBI" id="CHEBI:17865"/>
        <dbReference type="ChEBI" id="CHEBI:29985"/>
        <dbReference type="ChEBI" id="CHEBI:57427"/>
        <dbReference type="EC" id="2.6.1.42"/>
    </reaction>
</comment>
<dbReference type="EC" id="2.6.1.42" evidence="5"/>
<evidence type="ECO:0000256" key="4">
    <source>
        <dbReference type="ARBA" id="ARBA00009320"/>
    </source>
</evidence>
<dbReference type="GO" id="GO:0052655">
    <property type="term" value="F:L-valine-2-oxoglutarate transaminase activity"/>
    <property type="evidence" value="ECO:0007669"/>
    <property type="project" value="RHEA"/>
</dbReference>
<dbReference type="AlphaFoldDB" id="A0A378RM16"/>
<keyword evidence="10" id="KW-1185">Reference proteome</keyword>
<name>A0A378RM16_MYROD</name>
<dbReference type="Gene3D" id="3.20.10.10">
    <property type="entry name" value="D-amino Acid Aminotransferase, subunit A, domain 2"/>
    <property type="match status" value="1"/>
</dbReference>
<dbReference type="InterPro" id="IPR001544">
    <property type="entry name" value="Aminotrans_IV"/>
</dbReference>
<evidence type="ECO:0000256" key="2">
    <source>
        <dbReference type="ARBA" id="ARBA00004931"/>
    </source>
</evidence>
<evidence type="ECO:0000256" key="7">
    <source>
        <dbReference type="ARBA" id="ARBA00048798"/>
    </source>
</evidence>
<comment type="pathway">
    <text evidence="2">Amino-acid biosynthesis; L-valine biosynthesis; L-valine from pyruvate: step 4/4.</text>
</comment>
<comment type="pathway">
    <text evidence="1">Amino-acid biosynthesis; L-isoleucine biosynthesis; L-isoleucine from 2-oxobutanoate: step 4/4.</text>
</comment>
<comment type="catalytic activity">
    <reaction evidence="6">
        <text>L-valine + 2-oxoglutarate = 3-methyl-2-oxobutanoate + L-glutamate</text>
        <dbReference type="Rhea" id="RHEA:24813"/>
        <dbReference type="ChEBI" id="CHEBI:11851"/>
        <dbReference type="ChEBI" id="CHEBI:16810"/>
        <dbReference type="ChEBI" id="CHEBI:29985"/>
        <dbReference type="ChEBI" id="CHEBI:57762"/>
        <dbReference type="EC" id="2.6.1.42"/>
    </reaction>
</comment>
<gene>
    <name evidence="9" type="primary">pabC</name>
    <name evidence="9" type="ORF">NCTC11179_01594</name>
</gene>
<reference evidence="9 10" key="1">
    <citation type="submission" date="2018-06" db="EMBL/GenBank/DDBJ databases">
        <authorList>
            <consortium name="Pathogen Informatics"/>
            <person name="Doyle S."/>
        </authorList>
    </citation>
    <scope>NUCLEOTIDE SEQUENCE [LARGE SCALE GENOMIC DNA]</scope>
    <source>
        <strain evidence="9 10">NCTC11179</strain>
    </source>
</reference>
<dbReference type="PANTHER" id="PTHR42743:SF11">
    <property type="entry name" value="AMINODEOXYCHORISMATE LYASE"/>
    <property type="match status" value="1"/>
</dbReference>
<sequence>MINVNGKLVSTTDLAIENNRGFLYGDAVFETVRVLDKKVLFAEDHYFRLMSSMRIMRMEIPMQFTLENFQEEIIKTVDASASEAKAFRVRLTVFRDAEGKYFPKENKTIGFVLTAEVLEDAVYTFQEKQYEVELYKDFYVAANLLSTVKTTNRAVNVLASIFAAENEYQNCLLVNDKKNIIEAVNGNLFVVSKNVIKTPPLDEGCVKGIMRKQIIELLGKHPEYTLEESPISPFELQKADEIFITNVIIGVQPVTKYRKKTFTTQVAKDLVDRLNAKIRLM</sequence>
<dbReference type="CDD" id="cd00449">
    <property type="entry name" value="PLPDE_IV"/>
    <property type="match status" value="1"/>
</dbReference>
<comment type="catalytic activity">
    <reaction evidence="7">
        <text>L-isoleucine + 2-oxoglutarate = (S)-3-methyl-2-oxopentanoate + L-glutamate</text>
        <dbReference type="Rhea" id="RHEA:24801"/>
        <dbReference type="ChEBI" id="CHEBI:16810"/>
        <dbReference type="ChEBI" id="CHEBI:29985"/>
        <dbReference type="ChEBI" id="CHEBI:35146"/>
        <dbReference type="ChEBI" id="CHEBI:58045"/>
        <dbReference type="EC" id="2.6.1.42"/>
    </reaction>
</comment>
<evidence type="ECO:0000256" key="3">
    <source>
        <dbReference type="ARBA" id="ARBA00005072"/>
    </source>
</evidence>
<dbReference type="GO" id="GO:0046394">
    <property type="term" value="P:carboxylic acid biosynthetic process"/>
    <property type="evidence" value="ECO:0007669"/>
    <property type="project" value="UniProtKB-ARBA"/>
</dbReference>
<dbReference type="GO" id="GO:0052654">
    <property type="term" value="F:L-leucine-2-oxoglutarate transaminase activity"/>
    <property type="evidence" value="ECO:0007669"/>
    <property type="project" value="RHEA"/>
</dbReference>
<dbReference type="PANTHER" id="PTHR42743">
    <property type="entry name" value="AMINO-ACID AMINOTRANSFERASE"/>
    <property type="match status" value="1"/>
</dbReference>
<dbReference type="InterPro" id="IPR043132">
    <property type="entry name" value="BCAT-like_C"/>
</dbReference>
<comment type="pathway">
    <text evidence="3">Amino-acid biosynthesis; L-leucine biosynthesis; L-leucine from 3-methyl-2-oxobutanoate: step 4/4.</text>
</comment>
<dbReference type="GO" id="GO:0052656">
    <property type="term" value="F:L-isoleucine-2-oxoglutarate transaminase activity"/>
    <property type="evidence" value="ECO:0007669"/>
    <property type="project" value="RHEA"/>
</dbReference>
<keyword evidence="9" id="KW-0456">Lyase</keyword>
<comment type="similarity">
    <text evidence="4">Belongs to the class-IV pyridoxal-phosphate-dependent aminotransferase family.</text>
</comment>
<dbReference type="InterPro" id="IPR050571">
    <property type="entry name" value="Class-IV_PLP-Dep_Aminotrnsfr"/>
</dbReference>
<organism evidence="9 10">
    <name type="scientific">Myroides odoratus</name>
    <name type="common">Flavobacterium odoratum</name>
    <dbReference type="NCBI Taxonomy" id="256"/>
    <lineage>
        <taxon>Bacteria</taxon>
        <taxon>Pseudomonadati</taxon>
        <taxon>Bacteroidota</taxon>
        <taxon>Flavobacteriia</taxon>
        <taxon>Flavobacteriales</taxon>
        <taxon>Flavobacteriaceae</taxon>
        <taxon>Myroides</taxon>
    </lineage>
</organism>
<dbReference type="Gene3D" id="3.30.470.10">
    <property type="match status" value="1"/>
</dbReference>
<evidence type="ECO:0000256" key="8">
    <source>
        <dbReference type="ARBA" id="ARBA00049229"/>
    </source>
</evidence>
<evidence type="ECO:0000256" key="1">
    <source>
        <dbReference type="ARBA" id="ARBA00004824"/>
    </source>
</evidence>
<dbReference type="SUPFAM" id="SSF56752">
    <property type="entry name" value="D-aminoacid aminotransferase-like PLP-dependent enzymes"/>
    <property type="match status" value="1"/>
</dbReference>
<evidence type="ECO:0000313" key="9">
    <source>
        <dbReference type="EMBL" id="STZ28056.1"/>
    </source>
</evidence>
<dbReference type="RefSeq" id="WP_115090877.1">
    <property type="nucleotide sequence ID" value="NZ_CP068107.1"/>
</dbReference>